<proteinExistence type="predicted"/>
<organism evidence="1 2">
    <name type="scientific">Trametes coccinea (strain BRFM310)</name>
    <name type="common">Pycnoporus coccineus</name>
    <dbReference type="NCBI Taxonomy" id="1353009"/>
    <lineage>
        <taxon>Eukaryota</taxon>
        <taxon>Fungi</taxon>
        <taxon>Dikarya</taxon>
        <taxon>Basidiomycota</taxon>
        <taxon>Agaricomycotina</taxon>
        <taxon>Agaricomycetes</taxon>
        <taxon>Polyporales</taxon>
        <taxon>Polyporaceae</taxon>
        <taxon>Trametes</taxon>
    </lineage>
</organism>
<evidence type="ECO:0000313" key="2">
    <source>
        <dbReference type="Proteomes" id="UP000193067"/>
    </source>
</evidence>
<dbReference type="Proteomes" id="UP000193067">
    <property type="component" value="Unassembled WGS sequence"/>
</dbReference>
<accession>A0A1Y2J357</accession>
<dbReference type="Gene3D" id="3.80.10.10">
    <property type="entry name" value="Ribonuclease Inhibitor"/>
    <property type="match status" value="1"/>
</dbReference>
<keyword evidence="2" id="KW-1185">Reference proteome</keyword>
<name>A0A1Y2J357_TRAC3</name>
<gene>
    <name evidence="1" type="ORF">PYCCODRAFT_1449007</name>
</gene>
<dbReference type="EMBL" id="KZ084087">
    <property type="protein sequence ID" value="OSD07816.1"/>
    <property type="molecule type" value="Genomic_DNA"/>
</dbReference>
<evidence type="ECO:0000313" key="1">
    <source>
        <dbReference type="EMBL" id="OSD07816.1"/>
    </source>
</evidence>
<reference evidence="1 2" key="1">
    <citation type="journal article" date="2015" name="Biotechnol. Biofuels">
        <title>Enhanced degradation of softwood versus hardwood by the white-rot fungus Pycnoporus coccineus.</title>
        <authorList>
            <person name="Couturier M."/>
            <person name="Navarro D."/>
            <person name="Chevret D."/>
            <person name="Henrissat B."/>
            <person name="Piumi F."/>
            <person name="Ruiz-Duenas F.J."/>
            <person name="Martinez A.T."/>
            <person name="Grigoriev I.V."/>
            <person name="Riley R."/>
            <person name="Lipzen A."/>
            <person name="Berrin J.G."/>
            <person name="Master E.R."/>
            <person name="Rosso M.N."/>
        </authorList>
    </citation>
    <scope>NUCLEOTIDE SEQUENCE [LARGE SCALE GENOMIC DNA]</scope>
    <source>
        <strain evidence="1 2">BRFM310</strain>
    </source>
</reference>
<sequence>MTSAGLPIELLELAIDFLEDEQSLKATSLVCKAWLPRSRLNLFRTIELCLPGHLDHFATLLTESPHIAPYVEALDISENSLLAVFRPSKAIVARFPRIVASCALVQLRRLTIHHQLWLPTRYSPDYLQFLSRLSSITTLHLYDVTFTSIADFSLVLRAFERLTSLSAKHLDCQRQLDSAIAADIGCSLPLLTKLSVDATHPTSVIDWLLRHTQLPAICDVECSYELSTNDRSQGLGAFWSNSGGTLERLSLSITKRSAGARFPVEVIEQQLDLSPCRELRMLRLDCRHERGVAPDWSWLTWLLSHIRRRTLRKVVFDFQSSSHAIASLHAFAEEVDGILTSDPFSHILESVIFKFDFRDAREPDDKCFTDLFPRLRVRNLLRVIESVPYAFI</sequence>
<dbReference type="OrthoDB" id="2736594at2759"/>
<dbReference type="InterPro" id="IPR032675">
    <property type="entry name" value="LRR_dom_sf"/>
</dbReference>
<dbReference type="SUPFAM" id="SSF52047">
    <property type="entry name" value="RNI-like"/>
    <property type="match status" value="1"/>
</dbReference>
<evidence type="ECO:0008006" key="3">
    <source>
        <dbReference type="Google" id="ProtNLM"/>
    </source>
</evidence>
<dbReference type="Gene3D" id="1.20.1280.50">
    <property type="match status" value="1"/>
</dbReference>
<protein>
    <recommendedName>
        <fullName evidence="3">F-box domain-containing protein</fullName>
    </recommendedName>
</protein>
<dbReference type="AlphaFoldDB" id="A0A1Y2J357"/>